<feature type="transmembrane region" description="Helical" evidence="1">
    <location>
        <begin position="12"/>
        <end position="36"/>
    </location>
</feature>
<name>A0A0R2KS21_LACAM</name>
<feature type="transmembrane region" description="Helical" evidence="1">
    <location>
        <begin position="48"/>
        <end position="67"/>
    </location>
</feature>
<dbReference type="PATRIC" id="fig|695563.3.peg.1301"/>
<gene>
    <name evidence="2" type="ORF">IV44_GL001248</name>
</gene>
<dbReference type="Proteomes" id="UP000051529">
    <property type="component" value="Unassembled WGS sequence"/>
</dbReference>
<dbReference type="EMBL" id="JQBQ01000041">
    <property type="protein sequence ID" value="KRN89111.1"/>
    <property type="molecule type" value="Genomic_DNA"/>
</dbReference>
<dbReference type="RefSeq" id="WP_056985716.1">
    <property type="nucleotide sequence ID" value="NZ_JQBQ01000041.1"/>
</dbReference>
<proteinExistence type="predicted"/>
<keyword evidence="1" id="KW-1133">Transmembrane helix</keyword>
<reference evidence="2 3" key="1">
    <citation type="journal article" date="2015" name="Genome Announc.">
        <title>Expanding the biotechnology potential of lactobacilli through comparative genomics of 213 strains and associated genera.</title>
        <authorList>
            <person name="Sun Z."/>
            <person name="Harris H.M."/>
            <person name="McCann A."/>
            <person name="Guo C."/>
            <person name="Argimon S."/>
            <person name="Zhang W."/>
            <person name="Yang X."/>
            <person name="Jeffery I.B."/>
            <person name="Cooney J.C."/>
            <person name="Kagawa T.F."/>
            <person name="Liu W."/>
            <person name="Song Y."/>
            <person name="Salvetti E."/>
            <person name="Wrobel A."/>
            <person name="Rasinkangas P."/>
            <person name="Parkhill J."/>
            <person name="Rea M.C."/>
            <person name="O'Sullivan O."/>
            <person name="Ritari J."/>
            <person name="Douillard F.P."/>
            <person name="Paul Ross R."/>
            <person name="Yang R."/>
            <person name="Briner A.E."/>
            <person name="Felis G.E."/>
            <person name="de Vos W.M."/>
            <person name="Barrangou R."/>
            <person name="Klaenhammer T.R."/>
            <person name="Caufield P.W."/>
            <person name="Cui Y."/>
            <person name="Zhang H."/>
            <person name="O'Toole P.W."/>
        </authorList>
    </citation>
    <scope>NUCLEOTIDE SEQUENCE [LARGE SCALE GENOMIC DNA]</scope>
    <source>
        <strain evidence="2 3">DSM 16698</strain>
    </source>
</reference>
<keyword evidence="1" id="KW-0812">Transmembrane</keyword>
<sequence>MKKFVKDFALRGMIAAGFGPLILVSIYLGLQLSGIIISIPTSQVNLNIISSLILAFIAGGISAIFNVEKISLDVATLIDAIVIYLDYLIIYLINNWIKAQFIPLLIFTFVYIICYLIIWAIIYHKVKSQVSSINQKL</sequence>
<feature type="transmembrane region" description="Helical" evidence="1">
    <location>
        <begin position="74"/>
        <end position="93"/>
    </location>
</feature>
<dbReference type="InterPro" id="IPR021560">
    <property type="entry name" value="DUF3021"/>
</dbReference>
<feature type="transmembrane region" description="Helical" evidence="1">
    <location>
        <begin position="99"/>
        <end position="122"/>
    </location>
</feature>
<dbReference type="AlphaFoldDB" id="A0A0R2KS21"/>
<evidence type="ECO:0000313" key="2">
    <source>
        <dbReference type="EMBL" id="KRN89111.1"/>
    </source>
</evidence>
<evidence type="ECO:0000256" key="1">
    <source>
        <dbReference type="SAM" id="Phobius"/>
    </source>
</evidence>
<keyword evidence="1" id="KW-0472">Membrane</keyword>
<organism evidence="2 3">
    <name type="scientific">Lactobacillus amylovorus subsp. animalium DSM 16698</name>
    <dbReference type="NCBI Taxonomy" id="695563"/>
    <lineage>
        <taxon>Bacteria</taxon>
        <taxon>Bacillati</taxon>
        <taxon>Bacillota</taxon>
        <taxon>Bacilli</taxon>
        <taxon>Lactobacillales</taxon>
        <taxon>Lactobacillaceae</taxon>
        <taxon>Lactobacillus</taxon>
        <taxon>Lactobacillus amylovorus subsp. animalium</taxon>
    </lineage>
</organism>
<accession>A0A0R2KS21</accession>
<evidence type="ECO:0008006" key="4">
    <source>
        <dbReference type="Google" id="ProtNLM"/>
    </source>
</evidence>
<dbReference type="Pfam" id="PF11457">
    <property type="entry name" value="DUF3021"/>
    <property type="match status" value="1"/>
</dbReference>
<evidence type="ECO:0000313" key="3">
    <source>
        <dbReference type="Proteomes" id="UP000051529"/>
    </source>
</evidence>
<protein>
    <recommendedName>
        <fullName evidence="4">DUF3021 domain-containing protein</fullName>
    </recommendedName>
</protein>
<comment type="caution">
    <text evidence="2">The sequence shown here is derived from an EMBL/GenBank/DDBJ whole genome shotgun (WGS) entry which is preliminary data.</text>
</comment>